<dbReference type="InterPro" id="IPR038732">
    <property type="entry name" value="HpyO/CreE_NAD-binding"/>
</dbReference>
<evidence type="ECO:0000259" key="1">
    <source>
        <dbReference type="Pfam" id="PF13454"/>
    </source>
</evidence>
<dbReference type="PANTHER" id="PTHR40254:SF1">
    <property type="entry name" value="BLR0577 PROTEIN"/>
    <property type="match status" value="1"/>
</dbReference>
<comment type="caution">
    <text evidence="2">The sequence shown here is derived from an EMBL/GenBank/DDBJ whole genome shotgun (WGS) entry which is preliminary data.</text>
</comment>
<dbReference type="Proteomes" id="UP000248584">
    <property type="component" value="Unassembled WGS sequence"/>
</dbReference>
<dbReference type="RefSeq" id="WP_041567054.1">
    <property type="nucleotide sequence ID" value="NZ_QKZR01000002.1"/>
</dbReference>
<dbReference type="Pfam" id="PF13454">
    <property type="entry name" value="NAD_binding_9"/>
    <property type="match status" value="1"/>
</dbReference>
<accession>A0ABX5PYH6</accession>
<proteinExistence type="predicted"/>
<evidence type="ECO:0000313" key="2">
    <source>
        <dbReference type="EMBL" id="PZX41013.1"/>
    </source>
</evidence>
<dbReference type="SUPFAM" id="SSF51905">
    <property type="entry name" value="FAD/NAD(P)-binding domain"/>
    <property type="match status" value="1"/>
</dbReference>
<dbReference type="InterPro" id="IPR052189">
    <property type="entry name" value="L-asp_N-monooxygenase_NS-form"/>
</dbReference>
<dbReference type="PANTHER" id="PTHR40254">
    <property type="entry name" value="BLR0577 PROTEIN"/>
    <property type="match status" value="1"/>
</dbReference>
<name>A0ABX5PYH6_9FLAO</name>
<feature type="domain" description="FAD-dependent urate hydroxylase HpyO/Asp monooxygenase CreE-like FAD/NAD(P)-binding" evidence="1">
    <location>
        <begin position="5"/>
        <end position="174"/>
    </location>
</feature>
<sequence>MKKIAIVGCGPRGLHSLECLMDSLSRKRTQQQIEITIYDKEVHLGSGQVWKEDQPDANWLNIADRALKDLKGRTTIVMNSFEIPAFPSFIQWMEDKYGHKVDDEVDAFPARNKMGTYLNHRFKTISTVLISEGWLLVKHAHVHKVQYVDKSFLITSDSNEESKFDECLLTIGHQPTEDDSQIASWKASCENGSKLLFDNPYESDISKKIDANDVVGVRGFGLAMIDIMRQLTVQRGASFKELPDDWRLKYCPSDASIKKIIPFSLDGLPVVPKPLGKKVDDFFKPSEMELKEFESTVSKNLVDAASLNNIEFLLDAFVPVAVTKFKEHPSFKSKVDKVTLEIVAREWLNDMSYQHEVILDTGMETKNYISQTIEMSLGKIEVSLDYVIGQVWRHLQPVMYDLFSHSNLHDLVMAQVIALDESTKRYSYGPPVESMIQMLALIENGVIQIQYVKNPNIECKNDYWFISKKESQEKCTVMINTVLDPPQLREIDSPIIKNLLQDDLLEPVTCDLGIATDKAGTIRLAHENEEIKLTALGRNCKGSVMGVDAILECFGSRIKDWSEALTTRL</sequence>
<organism evidence="2 3">
    <name type="scientific">Nonlabens dokdonensis</name>
    <dbReference type="NCBI Taxonomy" id="328515"/>
    <lineage>
        <taxon>Bacteria</taxon>
        <taxon>Pseudomonadati</taxon>
        <taxon>Bacteroidota</taxon>
        <taxon>Flavobacteriia</taxon>
        <taxon>Flavobacteriales</taxon>
        <taxon>Flavobacteriaceae</taxon>
        <taxon>Nonlabens</taxon>
    </lineage>
</organism>
<reference evidence="2 3" key="1">
    <citation type="submission" date="2018-06" db="EMBL/GenBank/DDBJ databases">
        <title>Genomic Encyclopedia of Archaeal and Bacterial Type Strains, Phase II (KMG-II): from individual species to whole genera.</title>
        <authorList>
            <person name="Goeker M."/>
        </authorList>
    </citation>
    <scope>NUCLEOTIDE SEQUENCE [LARGE SCALE GENOMIC DNA]</scope>
    <source>
        <strain evidence="2 3">DSM 17205</strain>
    </source>
</reference>
<protein>
    <submittedName>
        <fullName evidence="2">FAD-NAD(P)-binding protein</fullName>
    </submittedName>
</protein>
<evidence type="ECO:0000313" key="3">
    <source>
        <dbReference type="Proteomes" id="UP000248584"/>
    </source>
</evidence>
<dbReference type="EMBL" id="QKZR01000002">
    <property type="protein sequence ID" value="PZX41013.1"/>
    <property type="molecule type" value="Genomic_DNA"/>
</dbReference>
<keyword evidence="3" id="KW-1185">Reference proteome</keyword>
<dbReference type="InterPro" id="IPR036188">
    <property type="entry name" value="FAD/NAD-bd_sf"/>
</dbReference>
<gene>
    <name evidence="2" type="ORF">LX97_01792</name>
</gene>